<dbReference type="InterPro" id="IPR025428">
    <property type="entry name" value="Spore_YhaL"/>
</dbReference>
<dbReference type="Proteomes" id="UP001357223">
    <property type="component" value="Chromosome"/>
</dbReference>
<reference evidence="2 3" key="1">
    <citation type="submission" date="2023-10" db="EMBL/GenBank/DDBJ databases">
        <title>Niallia locisalis sp.nov. isolated from a salt pond sample.</title>
        <authorList>
            <person name="Li X.-J."/>
            <person name="Dong L."/>
        </authorList>
    </citation>
    <scope>NUCLEOTIDE SEQUENCE [LARGE SCALE GENOMIC DNA]</scope>
    <source>
        <strain evidence="2 3">DSM 29761</strain>
    </source>
</reference>
<evidence type="ECO:0000313" key="3">
    <source>
        <dbReference type="Proteomes" id="UP001357223"/>
    </source>
</evidence>
<sequence length="65" mass="7810">MKKIDIPFWIYFVVAGIILSAYMVIRTGREERMIEEEIIEKEGEIYMQRLEREREEKKNTQNSAG</sequence>
<dbReference type="Pfam" id="PF14147">
    <property type="entry name" value="Spore_YhaL"/>
    <property type="match status" value="1"/>
</dbReference>
<name>A0ABZ2CFD4_9BACI</name>
<proteinExistence type="predicted"/>
<organism evidence="2 3">
    <name type="scientific">Niallia oryzisoli</name>
    <dbReference type="NCBI Taxonomy" id="1737571"/>
    <lineage>
        <taxon>Bacteria</taxon>
        <taxon>Bacillati</taxon>
        <taxon>Bacillota</taxon>
        <taxon>Bacilli</taxon>
        <taxon>Bacillales</taxon>
        <taxon>Bacillaceae</taxon>
        <taxon>Niallia</taxon>
    </lineage>
</organism>
<accession>A0ABZ2CFD4</accession>
<gene>
    <name evidence="2" type="ORF">R4Z09_05435</name>
</gene>
<keyword evidence="3" id="KW-1185">Reference proteome</keyword>
<protein>
    <submittedName>
        <fullName evidence="2">Sporulation YhaL family protein</fullName>
    </submittedName>
</protein>
<dbReference type="RefSeq" id="WP_338451327.1">
    <property type="nucleotide sequence ID" value="NZ_CP137640.1"/>
</dbReference>
<dbReference type="EMBL" id="CP137640">
    <property type="protein sequence ID" value="WVX82425.1"/>
    <property type="molecule type" value="Genomic_DNA"/>
</dbReference>
<evidence type="ECO:0000256" key="1">
    <source>
        <dbReference type="SAM" id="Phobius"/>
    </source>
</evidence>
<keyword evidence="1" id="KW-0812">Transmembrane</keyword>
<keyword evidence="1" id="KW-1133">Transmembrane helix</keyword>
<keyword evidence="1" id="KW-0472">Membrane</keyword>
<feature type="transmembrane region" description="Helical" evidence="1">
    <location>
        <begin position="6"/>
        <end position="25"/>
    </location>
</feature>
<evidence type="ECO:0000313" key="2">
    <source>
        <dbReference type="EMBL" id="WVX82425.1"/>
    </source>
</evidence>